<gene>
    <name evidence="1" type="ORF">E2562_019975</name>
    <name evidence="2" type="ORF">E2562_019977</name>
</gene>
<proteinExistence type="predicted"/>
<name>A0A6G1CIB1_9ORYZ</name>
<sequence length="64" mass="6358">MACGFGGARESSGSAHQSGVACVHRVAAGPGLQVDRPGGWLAGLAWAEWAERPGGPAGWARDGG</sequence>
<evidence type="ECO:0000313" key="2">
    <source>
        <dbReference type="EMBL" id="KAF0899494.1"/>
    </source>
</evidence>
<dbReference type="EMBL" id="SPHZ02000009">
    <property type="protein sequence ID" value="KAF0899491.1"/>
    <property type="molecule type" value="Genomic_DNA"/>
</dbReference>
<evidence type="ECO:0000313" key="3">
    <source>
        <dbReference type="Proteomes" id="UP000479710"/>
    </source>
</evidence>
<dbReference type="Proteomes" id="UP000479710">
    <property type="component" value="Unassembled WGS sequence"/>
</dbReference>
<dbReference type="AlphaFoldDB" id="A0A6G1CIB1"/>
<protein>
    <submittedName>
        <fullName evidence="2">Uncharacterized protein</fullName>
    </submittedName>
</protein>
<organism evidence="2 3">
    <name type="scientific">Oryza meyeriana var. granulata</name>
    <dbReference type="NCBI Taxonomy" id="110450"/>
    <lineage>
        <taxon>Eukaryota</taxon>
        <taxon>Viridiplantae</taxon>
        <taxon>Streptophyta</taxon>
        <taxon>Embryophyta</taxon>
        <taxon>Tracheophyta</taxon>
        <taxon>Spermatophyta</taxon>
        <taxon>Magnoliopsida</taxon>
        <taxon>Liliopsida</taxon>
        <taxon>Poales</taxon>
        <taxon>Poaceae</taxon>
        <taxon>BOP clade</taxon>
        <taxon>Oryzoideae</taxon>
        <taxon>Oryzeae</taxon>
        <taxon>Oryzinae</taxon>
        <taxon>Oryza</taxon>
        <taxon>Oryza meyeriana</taxon>
    </lineage>
</organism>
<keyword evidence="3" id="KW-1185">Reference proteome</keyword>
<accession>A0A6G1CIB1</accession>
<comment type="caution">
    <text evidence="2">The sequence shown here is derived from an EMBL/GenBank/DDBJ whole genome shotgun (WGS) entry which is preliminary data.</text>
</comment>
<evidence type="ECO:0000313" key="1">
    <source>
        <dbReference type="EMBL" id="KAF0899491.1"/>
    </source>
</evidence>
<reference evidence="2 3" key="1">
    <citation type="submission" date="2019-11" db="EMBL/GenBank/DDBJ databases">
        <title>Whole genome sequence of Oryza granulata.</title>
        <authorList>
            <person name="Li W."/>
        </authorList>
    </citation>
    <scope>NUCLEOTIDE SEQUENCE [LARGE SCALE GENOMIC DNA]</scope>
    <source>
        <strain evidence="3">cv. Menghai</strain>
        <tissue evidence="2">Leaf</tissue>
    </source>
</reference>
<dbReference type="EMBL" id="SPHZ02000009">
    <property type="protein sequence ID" value="KAF0899494.1"/>
    <property type="molecule type" value="Genomic_DNA"/>
</dbReference>